<accession>A0A7R8WNY7</accession>
<feature type="non-terminal residue" evidence="1">
    <location>
        <position position="149"/>
    </location>
</feature>
<dbReference type="InterPro" id="IPR011993">
    <property type="entry name" value="PH-like_dom_sf"/>
</dbReference>
<gene>
    <name evidence="1" type="ORF">CTOB1V02_LOCUS13185</name>
</gene>
<proteinExistence type="predicted"/>
<reference evidence="1" key="1">
    <citation type="submission" date="2020-11" db="EMBL/GenBank/DDBJ databases">
        <authorList>
            <person name="Tran Van P."/>
        </authorList>
    </citation>
    <scope>NUCLEOTIDE SEQUENCE</scope>
</reference>
<dbReference type="PANTHER" id="PTHR11232:SF2">
    <property type="entry name" value="FI05246P"/>
    <property type="match status" value="1"/>
</dbReference>
<dbReference type="Gene3D" id="2.30.29.30">
    <property type="entry name" value="Pleckstrin-homology domain (PH domain)/Phosphotyrosine-binding domain (PTB)"/>
    <property type="match status" value="1"/>
</dbReference>
<dbReference type="EMBL" id="OB672390">
    <property type="protein sequence ID" value="CAD7235370.1"/>
    <property type="molecule type" value="Genomic_DNA"/>
</dbReference>
<dbReference type="AlphaFoldDB" id="A0A7R8WNY7"/>
<dbReference type="Pfam" id="PF14719">
    <property type="entry name" value="PID_2"/>
    <property type="match status" value="1"/>
</dbReference>
<sequence length="149" mass="17093">MVSPHAQDSSKWFPHMHNILRGDGCVEKPLATLWKNYQASTRSEVRMNLTVCNSGLKASTREHGLTEYWANRITYCNIHQAYPRVFCWVYRHEGKKLKQELRCHAVLCRRDDHARDLTKTLNARREQALQVSGTGMSGMRTSGTGMVNT</sequence>
<dbReference type="InterPro" id="IPR051133">
    <property type="entry name" value="Adapter_Engulfment-Domain"/>
</dbReference>
<evidence type="ECO:0000313" key="1">
    <source>
        <dbReference type="EMBL" id="CAD7235370.1"/>
    </source>
</evidence>
<dbReference type="SUPFAM" id="SSF50729">
    <property type="entry name" value="PH domain-like"/>
    <property type="match status" value="1"/>
</dbReference>
<organism evidence="1">
    <name type="scientific">Cyprideis torosa</name>
    <dbReference type="NCBI Taxonomy" id="163714"/>
    <lineage>
        <taxon>Eukaryota</taxon>
        <taxon>Metazoa</taxon>
        <taxon>Ecdysozoa</taxon>
        <taxon>Arthropoda</taxon>
        <taxon>Crustacea</taxon>
        <taxon>Oligostraca</taxon>
        <taxon>Ostracoda</taxon>
        <taxon>Podocopa</taxon>
        <taxon>Podocopida</taxon>
        <taxon>Cytherocopina</taxon>
        <taxon>Cytheroidea</taxon>
        <taxon>Cytherideidae</taxon>
        <taxon>Cyprideis</taxon>
    </lineage>
</organism>
<dbReference type="OrthoDB" id="5962185at2759"/>
<protein>
    <submittedName>
        <fullName evidence="1">Uncharacterized protein</fullName>
    </submittedName>
</protein>
<dbReference type="InterPro" id="IPR006020">
    <property type="entry name" value="PTB/PI_dom"/>
</dbReference>
<name>A0A7R8WNY7_9CRUS</name>
<dbReference type="PANTHER" id="PTHR11232">
    <property type="entry name" value="PHOSPHOTYROSINE INTERACTION DOMAIN-CONTAINING FAMILY MEMBER"/>
    <property type="match status" value="1"/>
</dbReference>